<dbReference type="AlphaFoldDB" id="A0A316YGX3"/>
<dbReference type="Pfam" id="PF25886">
    <property type="entry name" value="Msy1"/>
    <property type="match status" value="1"/>
</dbReference>
<evidence type="ECO:0000256" key="4">
    <source>
        <dbReference type="ARBA" id="ARBA00022989"/>
    </source>
</evidence>
<reference evidence="9 10" key="1">
    <citation type="journal article" date="2018" name="Mol. Biol. Evol.">
        <title>Broad Genomic Sampling Reveals a Smut Pathogenic Ancestry of the Fungal Clade Ustilaginomycotina.</title>
        <authorList>
            <person name="Kijpornyongpan T."/>
            <person name="Mondo S.J."/>
            <person name="Barry K."/>
            <person name="Sandor L."/>
            <person name="Lee J."/>
            <person name="Lipzen A."/>
            <person name="Pangilinan J."/>
            <person name="LaButti K."/>
            <person name="Hainaut M."/>
            <person name="Henrissat B."/>
            <person name="Grigoriev I.V."/>
            <person name="Spatafora J.W."/>
            <person name="Aime M.C."/>
        </authorList>
    </citation>
    <scope>NUCLEOTIDE SEQUENCE [LARGE SCALE GENOMIC DNA]</scope>
    <source>
        <strain evidence="9 10">MCA 4198</strain>
    </source>
</reference>
<dbReference type="InParanoid" id="A0A316YGX3"/>
<feature type="compositionally biased region" description="Polar residues" evidence="6">
    <location>
        <begin position="1"/>
        <end position="20"/>
    </location>
</feature>
<feature type="transmembrane region" description="Helical" evidence="7">
    <location>
        <begin position="117"/>
        <end position="139"/>
    </location>
</feature>
<dbReference type="SUPFAM" id="SSF47473">
    <property type="entry name" value="EF-hand"/>
    <property type="match status" value="1"/>
</dbReference>
<evidence type="ECO:0000259" key="8">
    <source>
        <dbReference type="PROSITE" id="PS50222"/>
    </source>
</evidence>
<dbReference type="GO" id="GO:0006874">
    <property type="term" value="P:intracellular calcium ion homeostasis"/>
    <property type="evidence" value="ECO:0007669"/>
    <property type="project" value="TreeGrafter"/>
</dbReference>
<dbReference type="FunFam" id="2.30.30.60:FF:000006">
    <property type="entry name" value="Predicted mechanosensitive ion channel"/>
    <property type="match status" value="1"/>
</dbReference>
<proteinExistence type="predicted"/>
<keyword evidence="3" id="KW-0106">Calcium</keyword>
<keyword evidence="5 7" id="KW-0472">Membrane</keyword>
<dbReference type="GO" id="GO:0005509">
    <property type="term" value="F:calcium ion binding"/>
    <property type="evidence" value="ECO:0007669"/>
    <property type="project" value="InterPro"/>
</dbReference>
<feature type="region of interest" description="Disordered" evidence="6">
    <location>
        <begin position="761"/>
        <end position="791"/>
    </location>
</feature>
<keyword evidence="4 7" id="KW-1133">Transmembrane helix</keyword>
<evidence type="ECO:0000313" key="9">
    <source>
        <dbReference type="EMBL" id="PWN88449.1"/>
    </source>
</evidence>
<feature type="compositionally biased region" description="Gly residues" evidence="6">
    <location>
        <begin position="761"/>
        <end position="777"/>
    </location>
</feature>
<feature type="transmembrane region" description="Helical" evidence="7">
    <location>
        <begin position="151"/>
        <end position="172"/>
    </location>
</feature>
<dbReference type="PANTHER" id="PTHR31323">
    <property type="entry name" value="MECHANOSENSITIVE ION CHANNEL PROTEIN MSY2"/>
    <property type="match status" value="1"/>
</dbReference>
<evidence type="ECO:0000256" key="2">
    <source>
        <dbReference type="ARBA" id="ARBA00022692"/>
    </source>
</evidence>
<dbReference type="Gene3D" id="1.10.238.10">
    <property type="entry name" value="EF-hand"/>
    <property type="match status" value="1"/>
</dbReference>
<feature type="compositionally biased region" description="Low complexity" evidence="6">
    <location>
        <begin position="780"/>
        <end position="791"/>
    </location>
</feature>
<dbReference type="InterPro" id="IPR006685">
    <property type="entry name" value="MscS_channel_2nd"/>
</dbReference>
<evidence type="ECO:0000256" key="3">
    <source>
        <dbReference type="ARBA" id="ARBA00022837"/>
    </source>
</evidence>
<dbReference type="PROSITE" id="PS00018">
    <property type="entry name" value="EF_HAND_1"/>
    <property type="match status" value="1"/>
</dbReference>
<dbReference type="GO" id="GO:0016020">
    <property type="term" value="C:membrane"/>
    <property type="evidence" value="ECO:0007669"/>
    <property type="project" value="UniProtKB-SubCell"/>
</dbReference>
<dbReference type="InterPro" id="IPR023408">
    <property type="entry name" value="MscS_beta-dom_sf"/>
</dbReference>
<sequence>MTTSNSEASGSGTHDASKYNTLVGGQYPGEKVGSGYPPTSSHPHPYSHHPHHHNANGHGYDDGAESSADETDDFDWDTDSSADGNEDVLADGTKRIRAKRGRAAYLALMRLARPVRLFIVGILGTAIFLTPFIVVLAAFKHNPARQEVEAWSIWLGIIWASACGTFLVMDWLPPSVLKIGVAFWGKAPELFSTIIEVLIATMIWTKLVLVIAWAWISLGGVLSAIYNAAGGNPRPAYFKWVFLVLQALFGSGVLLLAEKICLQFIAINFHKTALKDRLENNQKALKALDRLADSKYLNSGAQSRGRMTPNWGRLGFGSRPATPGATGGHAAKPSRDGLGGYFGASTPAPGPGGEMQQQQQPPQTHSPQHRRTGSKTPNEKDQRKANFSAQLADALATATMKNSKLYRNRGSGSQLSARKLAKKLFHNLGHHQKTDFLTADDFQPFFDSREDAREAFSLFDADGNGDLTKTEMRDAVQRIYKERRALSTSLKDMSSAVSKLDGVLLGIVLIIWIFIWLLIFNGDNTVANIAPLSTFVVGFSFIFGNSAKTLFESMVFIFATHPYDVGDLVCIDDNFMFVVEFGLISTTFRTVVNQYIVAPNALLAQNKFIFNCRRSGGQWEVTFIQVGYDSTVMEMVEIFRQRMKAWVKENDREWGGGLEVNLQDFNTNANSINLCIAMEHKGNWQDWGARWSRRTKLMRQVKIFSDEIGMKYQLPPQPVTFRPVAGPSPHVPRAPRMPGAAANGGSGGGGGGGGLGAGIGAGNGAGGTMGLPVGGMGRVQQTMAQQQAASS</sequence>
<evidence type="ECO:0000256" key="6">
    <source>
        <dbReference type="SAM" id="MobiDB-lite"/>
    </source>
</evidence>
<dbReference type="OrthoDB" id="544685at2759"/>
<evidence type="ECO:0000256" key="5">
    <source>
        <dbReference type="ARBA" id="ARBA00023136"/>
    </source>
</evidence>
<dbReference type="InterPro" id="IPR010920">
    <property type="entry name" value="LSM_dom_sf"/>
</dbReference>
<organism evidence="9 10">
    <name type="scientific">Acaromyces ingoldii</name>
    <dbReference type="NCBI Taxonomy" id="215250"/>
    <lineage>
        <taxon>Eukaryota</taxon>
        <taxon>Fungi</taxon>
        <taxon>Dikarya</taxon>
        <taxon>Basidiomycota</taxon>
        <taxon>Ustilaginomycotina</taxon>
        <taxon>Exobasidiomycetes</taxon>
        <taxon>Exobasidiales</taxon>
        <taxon>Cryptobasidiaceae</taxon>
        <taxon>Acaromyces</taxon>
    </lineage>
</organism>
<feature type="transmembrane region" description="Helical" evidence="7">
    <location>
        <begin position="525"/>
        <end position="544"/>
    </location>
</feature>
<feature type="compositionally biased region" description="Basic residues" evidence="6">
    <location>
        <begin position="45"/>
        <end position="55"/>
    </location>
</feature>
<gene>
    <name evidence="9" type="ORF">FA10DRAFT_268643</name>
</gene>
<protein>
    <recommendedName>
        <fullName evidence="8">EF-hand domain-containing protein</fullName>
    </recommendedName>
</protein>
<feature type="compositionally biased region" description="Low complexity" evidence="6">
    <location>
        <begin position="33"/>
        <end position="44"/>
    </location>
</feature>
<dbReference type="GeneID" id="37044327"/>
<keyword evidence="2 7" id="KW-0812">Transmembrane</keyword>
<comment type="subcellular location">
    <subcellularLocation>
        <location evidence="1">Membrane</location>
    </subcellularLocation>
</comment>
<dbReference type="InterPro" id="IPR011992">
    <property type="entry name" value="EF-hand-dom_pair"/>
</dbReference>
<dbReference type="RefSeq" id="XP_025375647.1">
    <property type="nucleotide sequence ID" value="XM_025522411.1"/>
</dbReference>
<evidence type="ECO:0000313" key="10">
    <source>
        <dbReference type="Proteomes" id="UP000245768"/>
    </source>
</evidence>
<keyword evidence="10" id="KW-1185">Reference proteome</keyword>
<dbReference type="Proteomes" id="UP000245768">
    <property type="component" value="Unassembled WGS sequence"/>
</dbReference>
<accession>A0A316YGX3</accession>
<feature type="compositionally biased region" description="Acidic residues" evidence="6">
    <location>
        <begin position="62"/>
        <end position="87"/>
    </location>
</feature>
<feature type="region of interest" description="Disordered" evidence="6">
    <location>
        <begin position="1"/>
        <end position="87"/>
    </location>
</feature>
<dbReference type="PROSITE" id="PS50222">
    <property type="entry name" value="EF_HAND_2"/>
    <property type="match status" value="1"/>
</dbReference>
<feature type="region of interest" description="Disordered" evidence="6">
    <location>
        <begin position="299"/>
        <end position="383"/>
    </location>
</feature>
<feature type="compositionally biased region" description="Low complexity" evidence="6">
    <location>
        <begin position="320"/>
        <end position="331"/>
    </location>
</feature>
<dbReference type="SMART" id="SM00054">
    <property type="entry name" value="EFh"/>
    <property type="match status" value="1"/>
</dbReference>
<dbReference type="PANTHER" id="PTHR31323:SF11">
    <property type="entry name" value="EF-HAND DOMAIN-CONTAINING PROTEIN"/>
    <property type="match status" value="1"/>
</dbReference>
<name>A0A316YGX3_9BASI</name>
<dbReference type="InterPro" id="IPR002048">
    <property type="entry name" value="EF_hand_dom"/>
</dbReference>
<dbReference type="SUPFAM" id="SSF50182">
    <property type="entry name" value="Sm-like ribonucleoproteins"/>
    <property type="match status" value="1"/>
</dbReference>
<feature type="transmembrane region" description="Helical" evidence="7">
    <location>
        <begin position="236"/>
        <end position="257"/>
    </location>
</feature>
<evidence type="ECO:0000256" key="1">
    <source>
        <dbReference type="ARBA" id="ARBA00004370"/>
    </source>
</evidence>
<dbReference type="Gene3D" id="2.30.30.60">
    <property type="match status" value="1"/>
</dbReference>
<dbReference type="GO" id="GO:0005262">
    <property type="term" value="F:calcium channel activity"/>
    <property type="evidence" value="ECO:0007669"/>
    <property type="project" value="TreeGrafter"/>
</dbReference>
<dbReference type="Pfam" id="PF00924">
    <property type="entry name" value="MS_channel_2nd"/>
    <property type="match status" value="1"/>
</dbReference>
<dbReference type="InterPro" id="IPR018247">
    <property type="entry name" value="EF_Hand_1_Ca_BS"/>
</dbReference>
<feature type="compositionally biased region" description="Low complexity" evidence="6">
    <location>
        <begin position="354"/>
        <end position="366"/>
    </location>
</feature>
<feature type="transmembrane region" description="Helical" evidence="7">
    <location>
        <begin position="500"/>
        <end position="519"/>
    </location>
</feature>
<dbReference type="EMBL" id="KZ819638">
    <property type="protein sequence ID" value="PWN88449.1"/>
    <property type="molecule type" value="Genomic_DNA"/>
</dbReference>
<feature type="region of interest" description="Disordered" evidence="6">
    <location>
        <begin position="725"/>
        <end position="746"/>
    </location>
</feature>
<dbReference type="InterPro" id="IPR058650">
    <property type="entry name" value="Msy1/2-like"/>
</dbReference>
<evidence type="ECO:0000256" key="7">
    <source>
        <dbReference type="SAM" id="Phobius"/>
    </source>
</evidence>
<feature type="domain" description="EF-hand" evidence="8">
    <location>
        <begin position="447"/>
        <end position="482"/>
    </location>
</feature>